<evidence type="ECO:0000259" key="1">
    <source>
        <dbReference type="Pfam" id="PF13976"/>
    </source>
</evidence>
<evidence type="ECO:0000313" key="2">
    <source>
        <dbReference type="EMBL" id="GJT98658.1"/>
    </source>
</evidence>
<protein>
    <submittedName>
        <fullName evidence="2">Integrase, catalytic region, zinc finger, CCHC-type containing protein</fullName>
    </submittedName>
</protein>
<dbReference type="Pfam" id="PF13976">
    <property type="entry name" value="gag_pre-integrs"/>
    <property type="match status" value="1"/>
</dbReference>
<sequence length="437" mass="50013">MLKSYDDRISNVMICHVYYVEGLGHNLFSVGQFCDDDLEVAFLFKICYVRNLEGDNLLMSAHDSNLYTIAISDISASSIICLMSKVTSTKSWLCHRRLSHLNFGTINHLTKQELFDVLLKFKYDKDHLCSACEQGKIKKAIVKLKLVPSTDSKLELLHLDLCEPIRVESINGKKYILFDELMAMASEHNYLEPESNRFIVKDWLAESTKTPSKEDLDDLFGPLYEEDYKSRQPEVFTNSVAPTTLNNEDTPSSSTIIVDDNEAPLILFTFEEPTYPISNDLADELNQEENTEVDGNTFITPFCPLVIEEAESSSTNQDLSNMHEFNQLHPLTHTWTKAHPLKQAIGDHSKPKTMQDHSCIESMQDELHQFERLNVWEFIARLAGKNIIGLKLLWKNKTDVENTVIKNKSRLVAKGYHHEEVINFEESFALIARIEVV</sequence>
<gene>
    <name evidence="2" type="ORF">Tco_1094176</name>
</gene>
<reference evidence="2" key="2">
    <citation type="submission" date="2022-01" db="EMBL/GenBank/DDBJ databases">
        <authorList>
            <person name="Yamashiro T."/>
            <person name="Shiraishi A."/>
            <person name="Satake H."/>
            <person name="Nakayama K."/>
        </authorList>
    </citation>
    <scope>NUCLEOTIDE SEQUENCE</scope>
</reference>
<dbReference type="Proteomes" id="UP001151760">
    <property type="component" value="Unassembled WGS sequence"/>
</dbReference>
<name>A0ABQ5IES4_9ASTR</name>
<proteinExistence type="predicted"/>
<organism evidence="2 3">
    <name type="scientific">Tanacetum coccineum</name>
    <dbReference type="NCBI Taxonomy" id="301880"/>
    <lineage>
        <taxon>Eukaryota</taxon>
        <taxon>Viridiplantae</taxon>
        <taxon>Streptophyta</taxon>
        <taxon>Embryophyta</taxon>
        <taxon>Tracheophyta</taxon>
        <taxon>Spermatophyta</taxon>
        <taxon>Magnoliopsida</taxon>
        <taxon>eudicotyledons</taxon>
        <taxon>Gunneridae</taxon>
        <taxon>Pentapetalae</taxon>
        <taxon>asterids</taxon>
        <taxon>campanulids</taxon>
        <taxon>Asterales</taxon>
        <taxon>Asteraceae</taxon>
        <taxon>Asteroideae</taxon>
        <taxon>Anthemideae</taxon>
        <taxon>Anthemidinae</taxon>
        <taxon>Tanacetum</taxon>
    </lineage>
</organism>
<dbReference type="InterPro" id="IPR025724">
    <property type="entry name" value="GAG-pre-integrase_dom"/>
</dbReference>
<accession>A0ABQ5IES4</accession>
<feature type="domain" description="GAG-pre-integrase" evidence="1">
    <location>
        <begin position="65"/>
        <end position="136"/>
    </location>
</feature>
<reference evidence="2" key="1">
    <citation type="journal article" date="2022" name="Int. J. Mol. Sci.">
        <title>Draft Genome of Tanacetum Coccineum: Genomic Comparison of Closely Related Tanacetum-Family Plants.</title>
        <authorList>
            <person name="Yamashiro T."/>
            <person name="Shiraishi A."/>
            <person name="Nakayama K."/>
            <person name="Satake H."/>
        </authorList>
    </citation>
    <scope>NUCLEOTIDE SEQUENCE</scope>
</reference>
<dbReference type="PANTHER" id="PTHR42648">
    <property type="entry name" value="TRANSPOSASE, PUTATIVE-RELATED"/>
    <property type="match status" value="1"/>
</dbReference>
<evidence type="ECO:0000313" key="3">
    <source>
        <dbReference type="Proteomes" id="UP001151760"/>
    </source>
</evidence>
<keyword evidence="3" id="KW-1185">Reference proteome</keyword>
<dbReference type="EMBL" id="BQNB010020697">
    <property type="protein sequence ID" value="GJT98658.1"/>
    <property type="molecule type" value="Genomic_DNA"/>
</dbReference>
<dbReference type="PANTHER" id="PTHR42648:SF18">
    <property type="entry name" value="RETROTRANSPOSON, UNCLASSIFIED-LIKE PROTEIN"/>
    <property type="match status" value="1"/>
</dbReference>
<dbReference type="InterPro" id="IPR039537">
    <property type="entry name" value="Retrotran_Ty1/copia-like"/>
</dbReference>
<comment type="caution">
    <text evidence="2">The sequence shown here is derived from an EMBL/GenBank/DDBJ whole genome shotgun (WGS) entry which is preliminary data.</text>
</comment>